<protein>
    <submittedName>
        <fullName evidence="1">Uncharacterized protein</fullName>
    </submittedName>
</protein>
<reference evidence="1 2" key="1">
    <citation type="journal article" date="2018" name="PLoS Genet.">
        <title>Population sequencing reveals clonal diversity and ancestral inbreeding in the grapevine cultivar Chardonnay.</title>
        <authorList>
            <person name="Roach M.J."/>
            <person name="Johnson D.L."/>
            <person name="Bohlmann J."/>
            <person name="van Vuuren H.J."/>
            <person name="Jones S.J."/>
            <person name="Pretorius I.S."/>
            <person name="Schmidt S.A."/>
            <person name="Borneman A.R."/>
        </authorList>
    </citation>
    <scope>NUCLEOTIDE SEQUENCE [LARGE SCALE GENOMIC DNA]</scope>
    <source>
        <strain evidence="2">cv. Chardonnay</strain>
        <tissue evidence="1">Leaf</tissue>
    </source>
</reference>
<dbReference type="AlphaFoldDB" id="A0A438DU16"/>
<evidence type="ECO:0000313" key="1">
    <source>
        <dbReference type="EMBL" id="RVW38912.1"/>
    </source>
</evidence>
<sequence length="138" mass="13495">MLFLLRKQPKIEIDNQGSVGDPTVPTHPLMAVEYGRFGMGQLANEIIVFHMGATAHADGKLHKTRFGGDGCRFGGRRGCGGGGGFGGGGGGGAGGGSGQGGGFGAGGGVGGGAGGVLVEVVLEVGLVMVEVSELEVVV</sequence>
<comment type="caution">
    <text evidence="1">The sequence shown here is derived from an EMBL/GenBank/DDBJ whole genome shotgun (WGS) entry which is preliminary data.</text>
</comment>
<accession>A0A438DU16</accession>
<organism evidence="1 2">
    <name type="scientific">Vitis vinifera</name>
    <name type="common">Grape</name>
    <dbReference type="NCBI Taxonomy" id="29760"/>
    <lineage>
        <taxon>Eukaryota</taxon>
        <taxon>Viridiplantae</taxon>
        <taxon>Streptophyta</taxon>
        <taxon>Embryophyta</taxon>
        <taxon>Tracheophyta</taxon>
        <taxon>Spermatophyta</taxon>
        <taxon>Magnoliopsida</taxon>
        <taxon>eudicotyledons</taxon>
        <taxon>Gunneridae</taxon>
        <taxon>Pentapetalae</taxon>
        <taxon>rosids</taxon>
        <taxon>Vitales</taxon>
        <taxon>Vitaceae</taxon>
        <taxon>Viteae</taxon>
        <taxon>Vitis</taxon>
    </lineage>
</organism>
<name>A0A438DU16_VITVI</name>
<gene>
    <name evidence="1" type="ORF">CK203_073577</name>
</gene>
<evidence type="ECO:0000313" key="2">
    <source>
        <dbReference type="Proteomes" id="UP000288805"/>
    </source>
</evidence>
<proteinExistence type="predicted"/>
<dbReference type="EMBL" id="QGNW01001499">
    <property type="protein sequence ID" value="RVW38912.1"/>
    <property type="molecule type" value="Genomic_DNA"/>
</dbReference>
<dbReference type="Proteomes" id="UP000288805">
    <property type="component" value="Unassembled WGS sequence"/>
</dbReference>